<dbReference type="EMBL" id="CM056797">
    <property type="protein sequence ID" value="KAJ8712785.1"/>
    <property type="molecule type" value="Genomic_DNA"/>
</dbReference>
<keyword evidence="2" id="KW-1185">Reference proteome</keyword>
<accession>A0ACC2QAI5</accession>
<comment type="caution">
    <text evidence="1">The sequence shown here is derived from an EMBL/GenBank/DDBJ whole genome shotgun (WGS) entry which is preliminary data.</text>
</comment>
<sequence>MVWLTALIVVAAAGLSFWQYWRWTHRRLLELAAKVPGPPTIPILGNALIFMVNARETLDEIQKLHKQYGDNFRFWLGPELNICVKNPTDIRTLLSSNKVNQKGPSYKFLQPFIGNGILAGGSKWRPHRKIATPSYNKKSVEYFTPIFNKEAEDIARVFCRKDPNVPFDAYKDVVICTTQCVNQTLMGLSKEDSLNLYRLDEMVGGTRGLYDLIFKKMTKWWLQIPLIYWLTSYKRLQNYYIKLLDDFSSDIVKRRRKALELSTPDEDCMGIVDRFILSKQMSEQEIKWDTTTLFTTSQEAAAKMASGVLMILAHLPDWQDKVYNEMMDIVGGDGPVTSEQLKQLQYLDMVYKESLRYFAIAALIQRTVEEEVTINEGTITLPVGTSLTLSIHPLHRDPRYWEEPDKVMPERFMPEKVKERDPNAFVPFSLGPMDCLGRVYATALIKTIVVWVLRYAYLEPAGSLDNVKLHYAISVSAAGGYNVRARPREGNRNLRNGRINGLS</sequence>
<reference evidence="1" key="1">
    <citation type="submission" date="2023-03" db="EMBL/GenBank/DDBJ databases">
        <title>Chromosome-level genomes of two armyworms, Mythimna separata and Mythimna loreyi, provide insights into the biosynthesis and reception of sex pheromones.</title>
        <authorList>
            <person name="Zhao H."/>
        </authorList>
    </citation>
    <scope>NUCLEOTIDE SEQUENCE</scope>
    <source>
        <strain evidence="1">BeijingLab</strain>
    </source>
</reference>
<name>A0ACC2QAI5_9NEOP</name>
<organism evidence="1 2">
    <name type="scientific">Mythimna loreyi</name>
    <dbReference type="NCBI Taxonomy" id="667449"/>
    <lineage>
        <taxon>Eukaryota</taxon>
        <taxon>Metazoa</taxon>
        <taxon>Ecdysozoa</taxon>
        <taxon>Arthropoda</taxon>
        <taxon>Hexapoda</taxon>
        <taxon>Insecta</taxon>
        <taxon>Pterygota</taxon>
        <taxon>Neoptera</taxon>
        <taxon>Endopterygota</taxon>
        <taxon>Lepidoptera</taxon>
        <taxon>Glossata</taxon>
        <taxon>Ditrysia</taxon>
        <taxon>Noctuoidea</taxon>
        <taxon>Noctuidae</taxon>
        <taxon>Noctuinae</taxon>
        <taxon>Hadenini</taxon>
        <taxon>Mythimna</taxon>
    </lineage>
</organism>
<protein>
    <submittedName>
        <fullName evidence="1">Uncharacterized protein</fullName>
    </submittedName>
</protein>
<evidence type="ECO:0000313" key="1">
    <source>
        <dbReference type="EMBL" id="KAJ8712785.1"/>
    </source>
</evidence>
<proteinExistence type="predicted"/>
<dbReference type="Proteomes" id="UP001231649">
    <property type="component" value="Chromosome 21"/>
</dbReference>
<evidence type="ECO:0000313" key="2">
    <source>
        <dbReference type="Proteomes" id="UP001231649"/>
    </source>
</evidence>
<gene>
    <name evidence="1" type="ORF">PYW08_008089</name>
</gene>